<evidence type="ECO:0000256" key="6">
    <source>
        <dbReference type="ARBA" id="ARBA00040885"/>
    </source>
</evidence>
<evidence type="ECO:0000256" key="7">
    <source>
        <dbReference type="ARBA" id="ARBA00056658"/>
    </source>
</evidence>
<keyword evidence="4" id="KW-0010">Activator</keyword>
<evidence type="ECO:0000256" key="4">
    <source>
        <dbReference type="ARBA" id="ARBA00023159"/>
    </source>
</evidence>
<comment type="caution">
    <text evidence="9">The sequence shown here is derived from an EMBL/GenBank/DDBJ whole genome shotgun (WGS) entry which is preliminary data.</text>
</comment>
<evidence type="ECO:0000259" key="8">
    <source>
        <dbReference type="PROSITE" id="PS50931"/>
    </source>
</evidence>
<dbReference type="InterPro" id="IPR036388">
    <property type="entry name" value="WH-like_DNA-bd_sf"/>
</dbReference>
<evidence type="ECO:0000256" key="3">
    <source>
        <dbReference type="ARBA" id="ARBA00023125"/>
    </source>
</evidence>
<keyword evidence="2" id="KW-0805">Transcription regulation</keyword>
<dbReference type="Gene3D" id="1.10.10.10">
    <property type="entry name" value="Winged helix-like DNA-binding domain superfamily/Winged helix DNA-binding domain"/>
    <property type="match status" value="1"/>
</dbReference>
<organism evidence="9 10">
    <name type="scientific">Mycolicibacterium canariasense</name>
    <name type="common">Mycobacterium canariasense</name>
    <dbReference type="NCBI Taxonomy" id="228230"/>
    <lineage>
        <taxon>Bacteria</taxon>
        <taxon>Bacillati</taxon>
        <taxon>Actinomycetota</taxon>
        <taxon>Actinomycetes</taxon>
        <taxon>Mycobacteriales</taxon>
        <taxon>Mycobacteriaceae</taxon>
        <taxon>Mycolicibacterium</taxon>
    </lineage>
</organism>
<dbReference type="Proteomes" id="UP000069443">
    <property type="component" value="Unassembled WGS sequence"/>
</dbReference>
<dbReference type="InterPro" id="IPR036390">
    <property type="entry name" value="WH_DNA-bd_sf"/>
</dbReference>
<dbReference type="Gene3D" id="3.40.190.10">
    <property type="entry name" value="Periplasmic binding protein-like II"/>
    <property type="match status" value="2"/>
</dbReference>
<dbReference type="GO" id="GO:0032993">
    <property type="term" value="C:protein-DNA complex"/>
    <property type="evidence" value="ECO:0007669"/>
    <property type="project" value="TreeGrafter"/>
</dbReference>
<reference evidence="10" key="1">
    <citation type="journal article" date="2016" name="Genome Announc.">
        <title>Draft Genome Sequences of Five Rapidly Growing Mycobacterium Species, M. thermoresistibile, M. fortuitum subsp. acetamidolyticum, M. canariasense, M. brisbanense, and M. novocastrense.</title>
        <authorList>
            <person name="Katahira K."/>
            <person name="Ogura Y."/>
            <person name="Gotoh Y."/>
            <person name="Hayashi T."/>
        </authorList>
    </citation>
    <scope>NUCLEOTIDE SEQUENCE [LARGE SCALE GENOMIC DNA]</scope>
    <source>
        <strain evidence="10">JCM15298</strain>
    </source>
</reference>
<feature type="domain" description="HTH lysR-type" evidence="8">
    <location>
        <begin position="8"/>
        <end position="65"/>
    </location>
</feature>
<dbReference type="EMBL" id="BCSY01000084">
    <property type="protein sequence ID" value="GAS98560.1"/>
    <property type="molecule type" value="Genomic_DNA"/>
</dbReference>
<dbReference type="PANTHER" id="PTHR30346">
    <property type="entry name" value="TRANSCRIPTIONAL DUAL REGULATOR HCAR-RELATED"/>
    <property type="match status" value="1"/>
</dbReference>
<evidence type="ECO:0000256" key="1">
    <source>
        <dbReference type="ARBA" id="ARBA00009437"/>
    </source>
</evidence>
<sequence>MADASGDVDLRKLRYFVVTADTLNFGQAATALHITQPVLTRQIRALETELGVAVFERSSRGTSLTEAGAALLPEARTLLRSAQALKRRARRSTHGAGTLVVGFMPGVVPTPLLRALRERYPNVSVDVIRTSWDDQVEVIHDGRADLSFVRLPVDRTGLEIVPVFTEPRVAVLSRAHALAGRTVLTLDDLVGLPLLQDPVAVPELLGTRAAADARPQPTVEEKLERVVIDDGFVIVPASTAHAYPRPDVVLRPVDGLAPSEVALVRSTTARSDLLDAAMRDAKRWDVLVHDG</sequence>
<protein>
    <recommendedName>
        <fullName evidence="6">Probable hydrogen peroxide-inducible genes activator</fullName>
    </recommendedName>
</protein>
<comment type="similarity">
    <text evidence="1">Belongs to the LysR transcriptional regulatory family.</text>
</comment>
<comment type="function">
    <text evidence="7">Required for the induction the katG gene for catalase. Involved in the response to hydrogen peroxide.</text>
</comment>
<dbReference type="AlphaFoldDB" id="A0A100WI25"/>
<keyword evidence="3" id="KW-0238">DNA-binding</keyword>
<dbReference type="GO" id="GO:0003677">
    <property type="term" value="F:DNA binding"/>
    <property type="evidence" value="ECO:0007669"/>
    <property type="project" value="UniProtKB-KW"/>
</dbReference>
<dbReference type="InterPro" id="IPR005119">
    <property type="entry name" value="LysR_subst-bd"/>
</dbReference>
<dbReference type="Pfam" id="PF03466">
    <property type="entry name" value="LysR_substrate"/>
    <property type="match status" value="1"/>
</dbReference>
<dbReference type="FunFam" id="1.10.10.10:FF:000001">
    <property type="entry name" value="LysR family transcriptional regulator"/>
    <property type="match status" value="1"/>
</dbReference>
<evidence type="ECO:0000256" key="2">
    <source>
        <dbReference type="ARBA" id="ARBA00023015"/>
    </source>
</evidence>
<name>A0A100WI25_MYCCR</name>
<dbReference type="PRINTS" id="PR00039">
    <property type="entry name" value="HTHLYSR"/>
</dbReference>
<keyword evidence="10" id="KW-1185">Reference proteome</keyword>
<proteinExistence type="inferred from homology"/>
<dbReference type="STRING" id="228230.RMCC_5525"/>
<gene>
    <name evidence="9" type="ORF">RMCC_5525</name>
</gene>
<accession>A0A100WI25</accession>
<dbReference type="PROSITE" id="PS50931">
    <property type="entry name" value="HTH_LYSR"/>
    <property type="match status" value="1"/>
</dbReference>
<keyword evidence="5" id="KW-0804">Transcription</keyword>
<dbReference type="InterPro" id="IPR000847">
    <property type="entry name" value="LysR_HTH_N"/>
</dbReference>
<dbReference type="SUPFAM" id="SSF46785">
    <property type="entry name" value="Winged helix' DNA-binding domain"/>
    <property type="match status" value="1"/>
</dbReference>
<dbReference type="PANTHER" id="PTHR30346:SF0">
    <property type="entry name" value="HCA OPERON TRANSCRIPTIONAL ACTIVATOR HCAR"/>
    <property type="match status" value="1"/>
</dbReference>
<dbReference type="Pfam" id="PF00126">
    <property type="entry name" value="HTH_1"/>
    <property type="match status" value="1"/>
</dbReference>
<dbReference type="CDD" id="cd08414">
    <property type="entry name" value="PBP2_LTTR_aromatics_like"/>
    <property type="match status" value="1"/>
</dbReference>
<dbReference type="SUPFAM" id="SSF53850">
    <property type="entry name" value="Periplasmic binding protein-like II"/>
    <property type="match status" value="1"/>
</dbReference>
<reference evidence="10" key="2">
    <citation type="submission" date="2016-02" db="EMBL/GenBank/DDBJ databases">
        <title>Draft genome sequence of five rapidly growing Mycobacterium species.</title>
        <authorList>
            <person name="Katahira K."/>
            <person name="Gotou Y."/>
            <person name="Iida K."/>
            <person name="Ogura Y."/>
            <person name="Hayashi T."/>
        </authorList>
    </citation>
    <scope>NUCLEOTIDE SEQUENCE [LARGE SCALE GENOMIC DNA]</scope>
    <source>
        <strain evidence="10">JCM15298</strain>
    </source>
</reference>
<evidence type="ECO:0000256" key="5">
    <source>
        <dbReference type="ARBA" id="ARBA00023163"/>
    </source>
</evidence>
<evidence type="ECO:0000313" key="9">
    <source>
        <dbReference type="EMBL" id="GAS98560.1"/>
    </source>
</evidence>
<evidence type="ECO:0000313" key="10">
    <source>
        <dbReference type="Proteomes" id="UP000069443"/>
    </source>
</evidence>
<dbReference type="GO" id="GO:0003700">
    <property type="term" value="F:DNA-binding transcription factor activity"/>
    <property type="evidence" value="ECO:0007669"/>
    <property type="project" value="InterPro"/>
</dbReference>